<evidence type="ECO:0000313" key="4">
    <source>
        <dbReference type="Proteomes" id="UP000799438"/>
    </source>
</evidence>
<feature type="coiled-coil region" evidence="1">
    <location>
        <begin position="12"/>
        <end position="39"/>
    </location>
</feature>
<organism evidence="3 4">
    <name type="scientific">Aplosporella prunicola CBS 121167</name>
    <dbReference type="NCBI Taxonomy" id="1176127"/>
    <lineage>
        <taxon>Eukaryota</taxon>
        <taxon>Fungi</taxon>
        <taxon>Dikarya</taxon>
        <taxon>Ascomycota</taxon>
        <taxon>Pezizomycotina</taxon>
        <taxon>Dothideomycetes</taxon>
        <taxon>Dothideomycetes incertae sedis</taxon>
        <taxon>Botryosphaeriales</taxon>
        <taxon>Aplosporellaceae</taxon>
        <taxon>Aplosporella</taxon>
    </lineage>
</organism>
<reference evidence="3" key="1">
    <citation type="journal article" date="2020" name="Stud. Mycol.">
        <title>101 Dothideomycetes genomes: a test case for predicting lifestyles and emergence of pathogens.</title>
        <authorList>
            <person name="Haridas S."/>
            <person name="Albert R."/>
            <person name="Binder M."/>
            <person name="Bloem J."/>
            <person name="Labutti K."/>
            <person name="Salamov A."/>
            <person name="Andreopoulos B."/>
            <person name="Baker S."/>
            <person name="Barry K."/>
            <person name="Bills G."/>
            <person name="Bluhm B."/>
            <person name="Cannon C."/>
            <person name="Castanera R."/>
            <person name="Culley D."/>
            <person name="Daum C."/>
            <person name="Ezra D."/>
            <person name="Gonzalez J."/>
            <person name="Henrissat B."/>
            <person name="Kuo A."/>
            <person name="Liang C."/>
            <person name="Lipzen A."/>
            <person name="Lutzoni F."/>
            <person name="Magnuson J."/>
            <person name="Mondo S."/>
            <person name="Nolan M."/>
            <person name="Ohm R."/>
            <person name="Pangilinan J."/>
            <person name="Park H.-J."/>
            <person name="Ramirez L."/>
            <person name="Alfaro M."/>
            <person name="Sun H."/>
            <person name="Tritt A."/>
            <person name="Yoshinaga Y."/>
            <person name="Zwiers L.-H."/>
            <person name="Turgeon B."/>
            <person name="Goodwin S."/>
            <person name="Spatafora J."/>
            <person name="Crous P."/>
            <person name="Grigoriev I."/>
        </authorList>
    </citation>
    <scope>NUCLEOTIDE SEQUENCE</scope>
    <source>
        <strain evidence="3">CBS 121167</strain>
    </source>
</reference>
<proteinExistence type="predicted"/>
<feature type="region of interest" description="Disordered" evidence="2">
    <location>
        <begin position="186"/>
        <end position="268"/>
    </location>
</feature>
<keyword evidence="1" id="KW-0175">Coiled coil</keyword>
<accession>A0A6A6BIR8</accession>
<dbReference type="AlphaFoldDB" id="A0A6A6BIR8"/>
<protein>
    <submittedName>
        <fullName evidence="3">Uncharacterized protein</fullName>
    </submittedName>
</protein>
<feature type="region of interest" description="Disordered" evidence="2">
    <location>
        <begin position="126"/>
        <end position="165"/>
    </location>
</feature>
<evidence type="ECO:0000256" key="2">
    <source>
        <dbReference type="SAM" id="MobiDB-lite"/>
    </source>
</evidence>
<sequence>MATISSFTWTLYKTCKRNAPELSREVNELRAAIQEFEEETNGPQTSFLSRLSPPLKDEYRRLVGECVTDLQELSQLIQCRKQCLRQNDIAGAENAMSSLTALRPRLLEHAASFTSLQEAIENVDAEGQGGSFSPVQEPASPEPQPIPIRSLSRASRKELRRSKTHQAYVESVIDSDDDIFLTTPTDEAFEPEIMTPDEPTPYDQPPEPPPEPPSPLVQEVYDPIETVQHVPGSFPESDAHPAPPKERTRSVRRRKQPPLEIHQDMAPSPVVRALERAAPVRLARIHTAAGTSNRRPGVYYRYSEQTVPQRPVLRRAPETAPVRAEDSSSRWSSAATCGRFRAETPVQERPQVNRQRSAMRNIKRSEKSTEELKEEIQREEAAKRNNQRRVRFEDENRYSYSPPNPFRITTPQQPWQAYQETPNMALQQQQSAYAVPPYNNLAMYNSAPYSYQTYANPQYPTTGTVQLPGGNQFGGFPFPPASGYFNHPQAALPPPQTPWYAFSPPPAYNGPFSPPVQAQAPVPQHYAYQPAEAAVQTHPPVPVPVSQQPAPVAVQPAAASAPTVPSAPAAAAAAPSAAAGTVAEGQKPARRPVEEYLRYFVVEPSGCVHIKYRRRSGARSP</sequence>
<feature type="compositionally biased region" description="Basic and acidic residues" evidence="2">
    <location>
        <begin position="237"/>
        <end position="249"/>
    </location>
</feature>
<gene>
    <name evidence="3" type="ORF">K452DRAFT_357493</name>
</gene>
<dbReference type="EMBL" id="ML995481">
    <property type="protein sequence ID" value="KAF2143906.1"/>
    <property type="molecule type" value="Genomic_DNA"/>
</dbReference>
<feature type="compositionally biased region" description="Basic and acidic residues" evidence="2">
    <location>
        <begin position="363"/>
        <end position="383"/>
    </location>
</feature>
<feature type="region of interest" description="Disordered" evidence="2">
    <location>
        <begin position="349"/>
        <end position="406"/>
    </location>
</feature>
<evidence type="ECO:0000256" key="1">
    <source>
        <dbReference type="SAM" id="Coils"/>
    </source>
</evidence>
<dbReference type="Proteomes" id="UP000799438">
    <property type="component" value="Unassembled WGS sequence"/>
</dbReference>
<evidence type="ECO:0000313" key="3">
    <source>
        <dbReference type="EMBL" id="KAF2143906.1"/>
    </source>
</evidence>
<dbReference type="GeneID" id="54303629"/>
<keyword evidence="4" id="KW-1185">Reference proteome</keyword>
<feature type="compositionally biased region" description="Pro residues" evidence="2">
    <location>
        <begin position="198"/>
        <end position="215"/>
    </location>
</feature>
<name>A0A6A6BIR8_9PEZI</name>
<dbReference type="RefSeq" id="XP_033399618.1">
    <property type="nucleotide sequence ID" value="XM_033546123.1"/>
</dbReference>
<feature type="region of interest" description="Disordered" evidence="2">
    <location>
        <begin position="317"/>
        <end position="336"/>
    </location>
</feature>